<organism evidence="11 12">
    <name type="scientific">Rotaria magnacalcarata</name>
    <dbReference type="NCBI Taxonomy" id="392030"/>
    <lineage>
        <taxon>Eukaryota</taxon>
        <taxon>Metazoa</taxon>
        <taxon>Spiralia</taxon>
        <taxon>Gnathifera</taxon>
        <taxon>Rotifera</taxon>
        <taxon>Eurotatoria</taxon>
        <taxon>Bdelloidea</taxon>
        <taxon>Philodinida</taxon>
        <taxon>Philodinidae</taxon>
        <taxon>Rotaria</taxon>
    </lineage>
</organism>
<proteinExistence type="inferred from homology"/>
<dbReference type="AlphaFoldDB" id="A0A816UI18"/>
<dbReference type="EMBL" id="CAJNRG010009317">
    <property type="protein sequence ID" value="CAF2112213.1"/>
    <property type="molecule type" value="Genomic_DNA"/>
</dbReference>
<name>A0A816UI18_9BILA</name>
<keyword evidence="5" id="KW-0732">Signal</keyword>
<evidence type="ECO:0000313" key="12">
    <source>
        <dbReference type="Proteomes" id="UP000663887"/>
    </source>
</evidence>
<keyword evidence="8" id="KW-0325">Glycoprotein</keyword>
<evidence type="ECO:0000256" key="2">
    <source>
        <dbReference type="ARBA" id="ARBA00004479"/>
    </source>
</evidence>
<comment type="subcellular location">
    <subcellularLocation>
        <location evidence="1">Membrane</location>
        <topology evidence="1">Multi-pass membrane protein</topology>
    </subcellularLocation>
    <subcellularLocation>
        <location evidence="2">Membrane</location>
        <topology evidence="2">Single-pass type I membrane protein</topology>
    </subcellularLocation>
</comment>
<dbReference type="Pfam" id="PF01437">
    <property type="entry name" value="PSI"/>
    <property type="match status" value="1"/>
</dbReference>
<keyword evidence="7 9" id="KW-0472">Membrane</keyword>
<reference evidence="11" key="1">
    <citation type="submission" date="2021-02" db="EMBL/GenBank/DDBJ databases">
        <authorList>
            <person name="Nowell W R."/>
        </authorList>
    </citation>
    <scope>NUCLEOTIDE SEQUENCE</scope>
</reference>
<comment type="similarity">
    <text evidence="3">Belongs to the mitochondrial carrier (TC 2.A.29) family.</text>
</comment>
<sequence length="750" mass="86167">MKYFIEIFLYIVFLFNKSQQNDENILLANDLTNIDNAPHTILTSNNRLNREKSRLLSSINYPTSISEECDQDVHDKLFHCSTLNNCRELASCLASIHCSVVNKSYGSLIINLLDLLGVNNCNDVVHSKSSCSSGRRSIIFKHLFTHWHYSQLNNFDYYEESSEKIDSYCHTVPKFIDEVKEKINQQCPIYSRQVEALLEHYLCSNTHHQVSLTSTSTTNNVFNEPFDRTKLRNFSSISSRIVYSDEEEKDDFSFITSNTSLSNTTEQTIYINDHQYYNVSYIVPKSEGIPSFYVQEHGQFIRMNALPHLVGTSSIINLAFYFPFYGRSINKILVKTEGSIFTSDLLHATTVRSSQYIAPLMAKFDLSIGGNRSEVMYFRNSTHFICTWKNLYLKNQEHIGAFTFQAILQNTGNIYFNYINIPSMILRNLNVSTNIGLSDANVSEDSMRQHKNGPPIVVLYDKLNLDKEKIKNGVTVILTMYNMCNTFTDCRSCLANRDKRYNCSWCDNLQQCSDGNDRSRYTWTNARCYYFASEDTCVNSFNRRFNPNDFQLSSSNVNLNKIPPNVSVRQHSALYTLRTVVITLLITVLILSLTVIVSTYIYAYRHPTSPPGMWLLEHRPSNYIARFKNFSGATNSSFFYWSAYERLKLYILEHFHATPTLSAFYSGATAGALAAILTHPFDTIKSIRQVQLGSNQAQSNESTLHILRRMLKTQGLRSWYNGLVPRLLKVTPACAIMISTIEFFRQNIFI</sequence>
<dbReference type="PANTHER" id="PTHR13055">
    <property type="entry name" value="TUMOR ENDOTHELIAL MARKER 7 RELATED"/>
    <property type="match status" value="1"/>
</dbReference>
<dbReference type="InterPro" id="IPR023395">
    <property type="entry name" value="MCP_dom_sf"/>
</dbReference>
<gene>
    <name evidence="11" type="ORF">XDN619_LOCUS20966</name>
</gene>
<protein>
    <recommendedName>
        <fullName evidence="13">PSI domain-containing protein</fullName>
    </recommendedName>
</protein>
<dbReference type="PANTHER" id="PTHR13055:SF12">
    <property type="entry name" value="LD40707P"/>
    <property type="match status" value="1"/>
</dbReference>
<evidence type="ECO:0000256" key="6">
    <source>
        <dbReference type="ARBA" id="ARBA00022989"/>
    </source>
</evidence>
<dbReference type="SUPFAM" id="SSF103506">
    <property type="entry name" value="Mitochondrial carrier"/>
    <property type="match status" value="1"/>
</dbReference>
<evidence type="ECO:0000256" key="5">
    <source>
        <dbReference type="ARBA" id="ARBA00022729"/>
    </source>
</evidence>
<evidence type="ECO:0000256" key="3">
    <source>
        <dbReference type="ARBA" id="ARBA00006375"/>
    </source>
</evidence>
<evidence type="ECO:0008006" key="13">
    <source>
        <dbReference type="Google" id="ProtNLM"/>
    </source>
</evidence>
<dbReference type="GO" id="GO:0016020">
    <property type="term" value="C:membrane"/>
    <property type="evidence" value="ECO:0007669"/>
    <property type="project" value="UniProtKB-SubCell"/>
</dbReference>
<dbReference type="Pfam" id="PF00153">
    <property type="entry name" value="Mito_carr"/>
    <property type="match status" value="1"/>
</dbReference>
<evidence type="ECO:0000313" key="11">
    <source>
        <dbReference type="EMBL" id="CAF2112213.1"/>
    </source>
</evidence>
<dbReference type="InterPro" id="IPR018108">
    <property type="entry name" value="MCP_transmembrane"/>
</dbReference>
<dbReference type="PROSITE" id="PS50920">
    <property type="entry name" value="SOLCAR"/>
    <property type="match status" value="1"/>
</dbReference>
<keyword evidence="4 9" id="KW-0812">Transmembrane</keyword>
<evidence type="ECO:0000256" key="7">
    <source>
        <dbReference type="ARBA" id="ARBA00023136"/>
    </source>
</evidence>
<dbReference type="Gene3D" id="1.50.40.10">
    <property type="entry name" value="Mitochondrial carrier domain"/>
    <property type="match status" value="1"/>
</dbReference>
<feature type="transmembrane region" description="Helical" evidence="10">
    <location>
        <begin position="580"/>
        <end position="603"/>
    </location>
</feature>
<keyword evidence="6 10" id="KW-1133">Transmembrane helix</keyword>
<evidence type="ECO:0000256" key="8">
    <source>
        <dbReference type="ARBA" id="ARBA00023180"/>
    </source>
</evidence>
<dbReference type="InterPro" id="IPR031152">
    <property type="entry name" value="PLXDC"/>
</dbReference>
<evidence type="ECO:0000256" key="1">
    <source>
        <dbReference type="ARBA" id="ARBA00004141"/>
    </source>
</evidence>
<dbReference type="InterPro" id="IPR002165">
    <property type="entry name" value="Plexin_repeat"/>
</dbReference>
<comment type="caution">
    <text evidence="11">The sequence shown here is derived from an EMBL/GenBank/DDBJ whole genome shotgun (WGS) entry which is preliminary data.</text>
</comment>
<feature type="repeat" description="Solcar" evidence="9">
    <location>
        <begin position="658"/>
        <end position="747"/>
    </location>
</feature>
<accession>A0A816UI18</accession>
<dbReference type="Proteomes" id="UP000663887">
    <property type="component" value="Unassembled WGS sequence"/>
</dbReference>
<evidence type="ECO:0000256" key="10">
    <source>
        <dbReference type="SAM" id="Phobius"/>
    </source>
</evidence>
<evidence type="ECO:0000256" key="9">
    <source>
        <dbReference type="PROSITE-ProRule" id="PRU00282"/>
    </source>
</evidence>
<evidence type="ECO:0000256" key="4">
    <source>
        <dbReference type="ARBA" id="ARBA00022692"/>
    </source>
</evidence>